<accession>A0ACB6Q9E9</accession>
<comment type="caution">
    <text evidence="1">The sequence shown here is derived from an EMBL/GenBank/DDBJ whole genome shotgun (WGS) entry which is preliminary data.</text>
</comment>
<gene>
    <name evidence="1" type="ORF">BDR25DRAFT_362673</name>
</gene>
<dbReference type="EMBL" id="MU003549">
    <property type="protein sequence ID" value="KAF2463500.1"/>
    <property type="molecule type" value="Genomic_DNA"/>
</dbReference>
<protein>
    <submittedName>
        <fullName evidence="1">Uncharacterized protein</fullName>
    </submittedName>
</protein>
<evidence type="ECO:0000313" key="1">
    <source>
        <dbReference type="EMBL" id="KAF2463500.1"/>
    </source>
</evidence>
<proteinExistence type="predicted"/>
<sequence>MSPHLKFILHRFFLHYHRYVFPPYIQGKHSATYYAAMVGSIYTLHTFNWVSRTWHITSAKFHSAQSRLNTAHDCTASAHGLLSPRSRFAQSRSESRLWAIPGTSIGHEYKLSSLHERFGVPVSGPSRLPQCLVLFDGTYICIFQRVHVVFLQESPLFVSDQNFPALSFSPFKMAPSGTILYHGMEISERERDFLERSIAGISNVDGSKVKEKQGQYKPSKGVKGNQTRMGRRWMLPADLSSYVATHPGASVNSLSSLEGFMLGVGTATVGRKGDDYYFKQLSEEEKMNHPISVEHREHMTQYNKQFLRVVANLRDSVRESKFASNFHYGILALKAMIIHWTLSLISFFGSHRIGDLAKSSAREDSEREKRGSHFKVLHGLRRGHMANDSTREQDPNKSSELTIFISASSDVRREPRTHKPCILLLQIEYGLGVSGF</sequence>
<keyword evidence="2" id="KW-1185">Reference proteome</keyword>
<organism evidence="1 2">
    <name type="scientific">Lindgomyces ingoldianus</name>
    <dbReference type="NCBI Taxonomy" id="673940"/>
    <lineage>
        <taxon>Eukaryota</taxon>
        <taxon>Fungi</taxon>
        <taxon>Dikarya</taxon>
        <taxon>Ascomycota</taxon>
        <taxon>Pezizomycotina</taxon>
        <taxon>Dothideomycetes</taxon>
        <taxon>Pleosporomycetidae</taxon>
        <taxon>Pleosporales</taxon>
        <taxon>Lindgomycetaceae</taxon>
        <taxon>Lindgomyces</taxon>
    </lineage>
</organism>
<reference evidence="1" key="1">
    <citation type="journal article" date="2020" name="Stud. Mycol.">
        <title>101 Dothideomycetes genomes: a test case for predicting lifestyles and emergence of pathogens.</title>
        <authorList>
            <person name="Haridas S."/>
            <person name="Albert R."/>
            <person name="Binder M."/>
            <person name="Bloem J."/>
            <person name="Labutti K."/>
            <person name="Salamov A."/>
            <person name="Andreopoulos B."/>
            <person name="Baker S."/>
            <person name="Barry K."/>
            <person name="Bills G."/>
            <person name="Bluhm B."/>
            <person name="Cannon C."/>
            <person name="Castanera R."/>
            <person name="Culley D."/>
            <person name="Daum C."/>
            <person name="Ezra D."/>
            <person name="Gonzalez J."/>
            <person name="Henrissat B."/>
            <person name="Kuo A."/>
            <person name="Liang C."/>
            <person name="Lipzen A."/>
            <person name="Lutzoni F."/>
            <person name="Magnuson J."/>
            <person name="Mondo S."/>
            <person name="Nolan M."/>
            <person name="Ohm R."/>
            <person name="Pangilinan J."/>
            <person name="Park H.-J."/>
            <person name="Ramirez L."/>
            <person name="Alfaro M."/>
            <person name="Sun H."/>
            <person name="Tritt A."/>
            <person name="Yoshinaga Y."/>
            <person name="Zwiers L.-H."/>
            <person name="Turgeon B."/>
            <person name="Goodwin S."/>
            <person name="Spatafora J."/>
            <person name="Crous P."/>
            <person name="Grigoriev I."/>
        </authorList>
    </citation>
    <scope>NUCLEOTIDE SEQUENCE</scope>
    <source>
        <strain evidence="1">ATCC 200398</strain>
    </source>
</reference>
<evidence type="ECO:0000313" key="2">
    <source>
        <dbReference type="Proteomes" id="UP000799755"/>
    </source>
</evidence>
<dbReference type="Proteomes" id="UP000799755">
    <property type="component" value="Unassembled WGS sequence"/>
</dbReference>
<name>A0ACB6Q9E9_9PLEO</name>